<evidence type="ECO:0000313" key="3">
    <source>
        <dbReference type="Proteomes" id="UP000878956"/>
    </source>
</evidence>
<comment type="caution">
    <text evidence="2">The sequence shown here is derived from an EMBL/GenBank/DDBJ whole genome shotgun (WGS) entry which is preliminary data.</text>
</comment>
<name>A0AAN6A7E3_CLODI</name>
<proteinExistence type="predicted"/>
<gene>
    <name evidence="2" type="ORF">KRM00_003888</name>
</gene>
<evidence type="ECO:0000256" key="1">
    <source>
        <dbReference type="SAM" id="Coils"/>
    </source>
</evidence>
<reference evidence="2" key="1">
    <citation type="journal article" date="2018" name="Genome Biol.">
        <title>SKESA: strategic k-mer extension for scrupulous assemblies.</title>
        <authorList>
            <person name="Souvorov A."/>
            <person name="Agarwala R."/>
            <person name="Lipman D.J."/>
        </authorList>
    </citation>
    <scope>NUCLEOTIDE SEQUENCE</scope>
    <source>
        <strain evidence="2">HN1000</strain>
    </source>
</reference>
<sequence length="174" mass="20293">MSEKKYNFNFCGFEKVGETLVAYIEGWTCKYKDKENFVEFRKVSTKNGDKLVANMELSTKIPQSVAKFYFGEDFDKEQHFIKVTAWDVVAERLQKFNPSENMLLGVMGKLKVEESTKKDGTPFKKLVITISNFKSVVKKKNTEESNRHVEENFNKKNEEIEANFEEIDDDDIPF</sequence>
<dbReference type="EMBL" id="DAEPXK010000074">
    <property type="protein sequence ID" value="HBH1544339.1"/>
    <property type="molecule type" value="Genomic_DNA"/>
</dbReference>
<keyword evidence="1" id="KW-0175">Coiled coil</keyword>
<dbReference type="Proteomes" id="UP000878956">
    <property type="component" value="Unassembled WGS sequence"/>
</dbReference>
<evidence type="ECO:0000313" key="2">
    <source>
        <dbReference type="EMBL" id="HBH1544339.1"/>
    </source>
</evidence>
<protein>
    <recommendedName>
        <fullName evidence="4">Single-stranded DNA-binding protein</fullName>
    </recommendedName>
</protein>
<feature type="coiled-coil region" evidence="1">
    <location>
        <begin position="139"/>
        <end position="170"/>
    </location>
</feature>
<dbReference type="AlphaFoldDB" id="A0AAN6A7E3"/>
<evidence type="ECO:0008006" key="4">
    <source>
        <dbReference type="Google" id="ProtNLM"/>
    </source>
</evidence>
<accession>A0AAN6A7E3</accession>
<reference evidence="2" key="2">
    <citation type="submission" date="2021-06" db="EMBL/GenBank/DDBJ databases">
        <authorList>
            <consortium name="NCBI Pathogen Detection Project"/>
        </authorList>
    </citation>
    <scope>NUCLEOTIDE SEQUENCE</scope>
    <source>
        <strain evidence="2">HN1000</strain>
    </source>
</reference>
<organism evidence="2 3">
    <name type="scientific">Clostridioides difficile</name>
    <name type="common">Peptoclostridium difficile</name>
    <dbReference type="NCBI Taxonomy" id="1496"/>
    <lineage>
        <taxon>Bacteria</taxon>
        <taxon>Bacillati</taxon>
        <taxon>Bacillota</taxon>
        <taxon>Clostridia</taxon>
        <taxon>Peptostreptococcales</taxon>
        <taxon>Peptostreptococcaceae</taxon>
        <taxon>Clostridioides</taxon>
    </lineage>
</organism>